<reference evidence="2" key="1">
    <citation type="journal article" date="2019" name="Int. J. Syst. Evol. Microbiol.">
        <title>The Global Catalogue of Microorganisms (GCM) 10K type strain sequencing project: providing services to taxonomists for standard genome sequencing and annotation.</title>
        <authorList>
            <consortium name="The Broad Institute Genomics Platform"/>
            <consortium name="The Broad Institute Genome Sequencing Center for Infectious Disease"/>
            <person name="Wu L."/>
            <person name="Ma J."/>
        </authorList>
    </citation>
    <scope>NUCLEOTIDE SEQUENCE [LARGE SCALE GENOMIC DNA]</scope>
    <source>
        <strain evidence="2">JCM 31486</strain>
    </source>
</reference>
<protein>
    <submittedName>
        <fullName evidence="1">Uncharacterized protein</fullName>
    </submittedName>
</protein>
<accession>A0ABW3MAL1</accession>
<evidence type="ECO:0000313" key="2">
    <source>
        <dbReference type="Proteomes" id="UP001597045"/>
    </source>
</evidence>
<dbReference type="Proteomes" id="UP001597045">
    <property type="component" value="Unassembled WGS sequence"/>
</dbReference>
<dbReference type="EMBL" id="JBHTIS010000904">
    <property type="protein sequence ID" value="MFD1047038.1"/>
    <property type="molecule type" value="Genomic_DNA"/>
</dbReference>
<name>A0ABW3MAL1_9PSEU</name>
<gene>
    <name evidence="1" type="ORF">ACFQ1S_16535</name>
</gene>
<comment type="caution">
    <text evidence="1">The sequence shown here is derived from an EMBL/GenBank/DDBJ whole genome shotgun (WGS) entry which is preliminary data.</text>
</comment>
<sequence length="181" mass="19356">MHDWVALTSGEIPSPELVAAWVTLGMVPTERIPLWAAHWLVDGYDGQAVRALAGFSGTDPYEVHDTLPDALADCRTPIPDSDSAAAQTAFTKLARMHADGAAGEKWIIDKVDEILARTGYASSVISLPLGQLYGLDEEWGEGWGRTTQQLTAEVQRACAAQLAACSPAAAVLLEPDETTRP</sequence>
<organism evidence="1 2">
    <name type="scientific">Kibdelosporangium lantanae</name>
    <dbReference type="NCBI Taxonomy" id="1497396"/>
    <lineage>
        <taxon>Bacteria</taxon>
        <taxon>Bacillati</taxon>
        <taxon>Actinomycetota</taxon>
        <taxon>Actinomycetes</taxon>
        <taxon>Pseudonocardiales</taxon>
        <taxon>Pseudonocardiaceae</taxon>
        <taxon>Kibdelosporangium</taxon>
    </lineage>
</organism>
<proteinExistence type="predicted"/>
<evidence type="ECO:0000313" key="1">
    <source>
        <dbReference type="EMBL" id="MFD1047038.1"/>
    </source>
</evidence>
<keyword evidence="2" id="KW-1185">Reference proteome</keyword>